<dbReference type="InterPro" id="IPR019734">
    <property type="entry name" value="TPR_rpt"/>
</dbReference>
<protein>
    <submittedName>
        <fullName evidence="5">Tetratricopeptide repeat protein</fullName>
    </submittedName>
</protein>
<feature type="repeat" description="TPR" evidence="3">
    <location>
        <begin position="498"/>
        <end position="531"/>
    </location>
</feature>
<feature type="signal peptide" evidence="4">
    <location>
        <begin position="1"/>
        <end position="21"/>
    </location>
</feature>
<dbReference type="SMART" id="SM00028">
    <property type="entry name" value="TPR"/>
    <property type="match status" value="5"/>
</dbReference>
<dbReference type="Gene3D" id="1.25.40.10">
    <property type="entry name" value="Tetratricopeptide repeat domain"/>
    <property type="match status" value="3"/>
</dbReference>
<feature type="chain" id="PRO_5037670986" evidence="4">
    <location>
        <begin position="22"/>
        <end position="555"/>
    </location>
</feature>
<evidence type="ECO:0000313" key="6">
    <source>
        <dbReference type="Proteomes" id="UP000779809"/>
    </source>
</evidence>
<dbReference type="Proteomes" id="UP000779809">
    <property type="component" value="Unassembled WGS sequence"/>
</dbReference>
<dbReference type="Pfam" id="PF14559">
    <property type="entry name" value="TPR_19"/>
    <property type="match status" value="1"/>
</dbReference>
<dbReference type="PANTHER" id="PTHR44943:SF8">
    <property type="entry name" value="TPR REPEAT-CONTAINING PROTEIN MJ0263"/>
    <property type="match status" value="1"/>
</dbReference>
<keyword evidence="2 3" id="KW-0802">TPR repeat</keyword>
<reference evidence="5" key="1">
    <citation type="submission" date="2020-07" db="EMBL/GenBank/DDBJ databases">
        <title>Huge and variable diversity of episymbiotic CPR bacteria and DPANN archaea in groundwater ecosystems.</title>
        <authorList>
            <person name="He C.Y."/>
            <person name="Keren R."/>
            <person name="Whittaker M."/>
            <person name="Farag I.F."/>
            <person name="Doudna J."/>
            <person name="Cate J.H.D."/>
            <person name="Banfield J.F."/>
        </authorList>
    </citation>
    <scope>NUCLEOTIDE SEQUENCE</scope>
    <source>
        <strain evidence="5">NC_groundwater_580_Pr5_B-0.1um_64_19</strain>
    </source>
</reference>
<dbReference type="PANTHER" id="PTHR44943">
    <property type="entry name" value="CELLULOSE SYNTHASE OPERON PROTEIN C"/>
    <property type="match status" value="1"/>
</dbReference>
<accession>A0A932A6R6</accession>
<name>A0A932A6R6_9BACT</name>
<evidence type="ECO:0000256" key="1">
    <source>
        <dbReference type="ARBA" id="ARBA00022737"/>
    </source>
</evidence>
<dbReference type="SUPFAM" id="SSF48452">
    <property type="entry name" value="TPR-like"/>
    <property type="match status" value="1"/>
</dbReference>
<evidence type="ECO:0000256" key="4">
    <source>
        <dbReference type="SAM" id="SignalP"/>
    </source>
</evidence>
<feature type="repeat" description="TPR" evidence="3">
    <location>
        <begin position="329"/>
        <end position="362"/>
    </location>
</feature>
<evidence type="ECO:0000256" key="2">
    <source>
        <dbReference type="ARBA" id="ARBA00022803"/>
    </source>
</evidence>
<organism evidence="5 6">
    <name type="scientific">Candidatus Korobacter versatilis</name>
    <dbReference type="NCBI Taxonomy" id="658062"/>
    <lineage>
        <taxon>Bacteria</taxon>
        <taxon>Pseudomonadati</taxon>
        <taxon>Acidobacteriota</taxon>
        <taxon>Terriglobia</taxon>
        <taxon>Terriglobales</taxon>
        <taxon>Candidatus Korobacteraceae</taxon>
        <taxon>Candidatus Korobacter</taxon>
    </lineage>
</organism>
<dbReference type="InterPro" id="IPR011990">
    <property type="entry name" value="TPR-like_helical_dom_sf"/>
</dbReference>
<dbReference type="InterPro" id="IPR051685">
    <property type="entry name" value="Ycf3/AcsC/BcsC/TPR_MFPF"/>
</dbReference>
<keyword evidence="1" id="KW-0677">Repeat</keyword>
<dbReference type="PROSITE" id="PS50005">
    <property type="entry name" value="TPR"/>
    <property type="match status" value="2"/>
</dbReference>
<gene>
    <name evidence="5" type="ORF">HYX28_02315</name>
</gene>
<keyword evidence="4" id="KW-0732">Signal</keyword>
<dbReference type="EMBL" id="JACPNR010000004">
    <property type="protein sequence ID" value="MBI2677597.1"/>
    <property type="molecule type" value="Genomic_DNA"/>
</dbReference>
<evidence type="ECO:0000313" key="5">
    <source>
        <dbReference type="EMBL" id="MBI2677597.1"/>
    </source>
</evidence>
<comment type="caution">
    <text evidence="5">The sequence shown here is derived from an EMBL/GenBank/DDBJ whole genome shotgun (WGS) entry which is preliminary data.</text>
</comment>
<proteinExistence type="predicted"/>
<evidence type="ECO:0000256" key="3">
    <source>
        <dbReference type="PROSITE-ProRule" id="PRU00339"/>
    </source>
</evidence>
<sequence length="555" mass="60542">MKPLFAVVIVCLLTAVCGAQAPIAATETVVVLPFENTSKAPGLEWIGESFPEIVGQQIGMQQMSAQGSGQPGSAQRMAASSLFVVPRSQRVYAFDRLGIPASARPSLATLLRLGEEMDVDFLVVGRYTYDGQLFTATAQLLDMKNLRLSPEVKGSGPLTKLLELERGLTWDLLRLMNPNQLTSRNVFVASGSFVRLDALEKYIRGVIATDRPERLRNLREAVRLNQAYTPAVLQLARTYYGARDYANAIAWFGRIPLADPAAREAQFFLGMAAYYTGDYARAQAAFDFVATRMPLTEVYNNLGVIAGRRGLKTATDHFERATQADPGDADYHFNYAVALYRAGDAAAAAKQLRRALELRPADAEAKGFLERVSAGSLPTPQPDAAKAAPVPKLPLERIKSNYDEASFRQLALEIENLNEERMTERGPHSHTAFHVQHGRQMLAENFLTVAEKDFREAAVLEPANAGAHAGLARVYELNGDAARARAEAQSAIRLQPGADAFLVLARLDLRDNKPETAAESVEKALQLEPTDPAAQALKTAIAAKLAEKAQPLPNR</sequence>
<dbReference type="AlphaFoldDB" id="A0A932A6R6"/>
<dbReference type="Pfam" id="PF13432">
    <property type="entry name" value="TPR_16"/>
    <property type="match status" value="2"/>
</dbReference>